<dbReference type="Pfam" id="PF00789">
    <property type="entry name" value="UBX"/>
    <property type="match status" value="1"/>
</dbReference>
<dbReference type="RefSeq" id="XP_002139569.1">
    <property type="nucleotide sequence ID" value="XM_002139533.1"/>
</dbReference>
<dbReference type="PROSITE" id="PS50033">
    <property type="entry name" value="UBX"/>
    <property type="match status" value="1"/>
</dbReference>
<dbReference type="GO" id="GO:0043130">
    <property type="term" value="F:ubiquitin binding"/>
    <property type="evidence" value="ECO:0007669"/>
    <property type="project" value="TreeGrafter"/>
</dbReference>
<reference evidence="2" key="1">
    <citation type="submission" date="2008-06" db="EMBL/GenBank/DDBJ databases">
        <authorList>
            <person name="Lorenzi H."/>
            <person name="Inman J."/>
            <person name="Miller J."/>
            <person name="Schobel S."/>
            <person name="Amedeo P."/>
            <person name="Caler E.V."/>
            <person name="da Silva J."/>
        </authorList>
    </citation>
    <scope>NUCLEOTIDE SEQUENCE [LARGE SCALE GENOMIC DNA]</scope>
    <source>
        <strain evidence="2">RN66</strain>
    </source>
</reference>
<evidence type="ECO:0000259" key="1">
    <source>
        <dbReference type="PROSITE" id="PS50033"/>
    </source>
</evidence>
<dbReference type="EMBL" id="DS989726">
    <property type="protein sequence ID" value="EEA05220.1"/>
    <property type="molecule type" value="Genomic_DNA"/>
</dbReference>
<organism evidence="2 3">
    <name type="scientific">Cryptosporidium muris (strain RN66)</name>
    <dbReference type="NCBI Taxonomy" id="441375"/>
    <lineage>
        <taxon>Eukaryota</taxon>
        <taxon>Sar</taxon>
        <taxon>Alveolata</taxon>
        <taxon>Apicomplexa</taxon>
        <taxon>Conoidasida</taxon>
        <taxon>Coccidia</taxon>
        <taxon>Eucoccidiorida</taxon>
        <taxon>Eimeriorina</taxon>
        <taxon>Cryptosporidiidae</taxon>
        <taxon>Cryptosporidium</taxon>
    </lineage>
</organism>
<dbReference type="AlphaFoldDB" id="B6AAH9"/>
<dbReference type="PANTHER" id="PTHR23322">
    <property type="entry name" value="FAS-ASSOCIATED PROTEIN"/>
    <property type="match status" value="1"/>
</dbReference>
<evidence type="ECO:0000313" key="2">
    <source>
        <dbReference type="EMBL" id="EEA05220.1"/>
    </source>
</evidence>
<sequence length="286" mass="33616">MIEESSNNDSLIATFCEITGCNATKSSEILESTNWNLENALILYYEENNNEINEITNDNTEQKVEISNNHEINRQHKSIYENLLKYINITINFFINTIYGVSSFITSIFTIHNEQSISRQINMRISPETSITNAQFEADRKLRQEQDQEYLDSLYKDSLKKEKLLMKQRTQQLIIDRRKELKEYFNNEKEHINEPISTVCIRLPDGSKFQRIFCINDPVFKIYEWVESLGADETKLIPNNFSLRMSRSTSIEIDRTYNNKDTTLKELGLYPNVVLLLHLQNDEDDE</sequence>
<name>B6AAH9_CRYMR</name>
<dbReference type="OMA" id="HINEPIS"/>
<dbReference type="OrthoDB" id="25887at2759"/>
<dbReference type="CDD" id="cd14348">
    <property type="entry name" value="UBA_p47"/>
    <property type="match status" value="1"/>
</dbReference>
<dbReference type="InterPro" id="IPR050730">
    <property type="entry name" value="UBX_domain-protein"/>
</dbReference>
<accession>B6AAH9</accession>
<dbReference type="Gene3D" id="1.10.8.10">
    <property type="entry name" value="DNA helicase RuvA subunit, C-terminal domain"/>
    <property type="match status" value="1"/>
</dbReference>
<dbReference type="SMART" id="SM00166">
    <property type="entry name" value="UBX"/>
    <property type="match status" value="1"/>
</dbReference>
<dbReference type="CDD" id="cd01767">
    <property type="entry name" value="UBX"/>
    <property type="match status" value="1"/>
</dbReference>
<dbReference type="InterPro" id="IPR001012">
    <property type="entry name" value="UBX_dom"/>
</dbReference>
<dbReference type="InterPro" id="IPR029071">
    <property type="entry name" value="Ubiquitin-like_domsf"/>
</dbReference>
<protein>
    <submittedName>
        <fullName evidence="2">UBX domain-containing protein</fullName>
    </submittedName>
</protein>
<dbReference type="VEuPathDB" id="CryptoDB:CMU_042940"/>
<gene>
    <name evidence="2" type="ORF">CMU_042940</name>
</gene>
<dbReference type="Gene3D" id="3.10.20.90">
    <property type="entry name" value="Phosphatidylinositol 3-kinase Catalytic Subunit, Chain A, domain 1"/>
    <property type="match status" value="1"/>
</dbReference>
<dbReference type="STRING" id="441375.B6AAH9"/>
<evidence type="ECO:0000313" key="3">
    <source>
        <dbReference type="Proteomes" id="UP000001460"/>
    </source>
</evidence>
<dbReference type="SUPFAM" id="SSF54236">
    <property type="entry name" value="Ubiquitin-like"/>
    <property type="match status" value="1"/>
</dbReference>
<dbReference type="Pfam" id="PF14555">
    <property type="entry name" value="UBA_4"/>
    <property type="match status" value="1"/>
</dbReference>
<dbReference type="InterPro" id="IPR009060">
    <property type="entry name" value="UBA-like_sf"/>
</dbReference>
<dbReference type="SUPFAM" id="SSF46934">
    <property type="entry name" value="UBA-like"/>
    <property type="match status" value="1"/>
</dbReference>
<keyword evidence="3" id="KW-1185">Reference proteome</keyword>
<dbReference type="GeneID" id="6994481"/>
<proteinExistence type="predicted"/>
<feature type="domain" description="UBX" evidence="1">
    <location>
        <begin position="192"/>
        <end position="277"/>
    </location>
</feature>
<dbReference type="Proteomes" id="UP000001460">
    <property type="component" value="Unassembled WGS sequence"/>
</dbReference>